<evidence type="ECO:0000313" key="1">
    <source>
        <dbReference type="EMBL" id="KAE8419050.1"/>
    </source>
</evidence>
<keyword evidence="2" id="KW-1185">Reference proteome</keyword>
<dbReference type="EMBL" id="ML735720">
    <property type="protein sequence ID" value="KAE8419050.1"/>
    <property type="molecule type" value="Genomic_DNA"/>
</dbReference>
<proteinExistence type="predicted"/>
<reference evidence="1 2" key="1">
    <citation type="submission" date="2019-04" db="EMBL/GenBank/DDBJ databases">
        <authorList>
            <consortium name="DOE Joint Genome Institute"/>
            <person name="Mondo S."/>
            <person name="Kjaerbolling I."/>
            <person name="Vesth T."/>
            <person name="Frisvad J.C."/>
            <person name="Nybo J.L."/>
            <person name="Theobald S."/>
            <person name="Kildgaard S."/>
            <person name="Isbrandt T."/>
            <person name="Kuo A."/>
            <person name="Sato A."/>
            <person name="Lyhne E.K."/>
            <person name="Kogle M.E."/>
            <person name="Wiebenga A."/>
            <person name="Kun R.S."/>
            <person name="Lubbers R.J."/>
            <person name="Makela M.R."/>
            <person name="Barry K."/>
            <person name="Chovatia M."/>
            <person name="Clum A."/>
            <person name="Daum C."/>
            <person name="Haridas S."/>
            <person name="He G."/>
            <person name="LaButti K."/>
            <person name="Lipzen A."/>
            <person name="Riley R."/>
            <person name="Salamov A."/>
            <person name="Simmons B.A."/>
            <person name="Magnuson J.K."/>
            <person name="Henrissat B."/>
            <person name="Mortensen U.H."/>
            <person name="Larsen T.O."/>
            <person name="Devries R.P."/>
            <person name="Grigoriev I.V."/>
            <person name="Machida M."/>
            <person name="Baker S.E."/>
            <person name="Andersen M.R."/>
            <person name="Cantor M.N."/>
            <person name="Hua S.X."/>
        </authorList>
    </citation>
    <scope>NUCLEOTIDE SEQUENCE [LARGE SCALE GENOMIC DNA]</scope>
    <source>
        <strain evidence="1 2">CBS 117616</strain>
    </source>
</reference>
<protein>
    <submittedName>
        <fullName evidence="1">Uncharacterized protein</fullName>
    </submittedName>
</protein>
<evidence type="ECO:0000313" key="2">
    <source>
        <dbReference type="Proteomes" id="UP000325395"/>
    </source>
</evidence>
<organism evidence="1 2">
    <name type="scientific">Aspergillus pseudocaelatus</name>
    <dbReference type="NCBI Taxonomy" id="1825620"/>
    <lineage>
        <taxon>Eukaryota</taxon>
        <taxon>Fungi</taxon>
        <taxon>Dikarya</taxon>
        <taxon>Ascomycota</taxon>
        <taxon>Pezizomycotina</taxon>
        <taxon>Eurotiomycetes</taxon>
        <taxon>Eurotiomycetidae</taxon>
        <taxon>Eurotiales</taxon>
        <taxon>Aspergillaceae</taxon>
        <taxon>Aspergillus</taxon>
        <taxon>Aspergillus subgen. Circumdati</taxon>
    </lineage>
</organism>
<sequence length="78" mass="9147">MKAAKIPYKRPNFIRLGPFLFHMASGTAYRCKKPPHDVLQFRLRDDSYKLYKIHRISLKSLVQSPRLGSISFQSKYCT</sequence>
<dbReference type="Proteomes" id="UP000325395">
    <property type="component" value="Unassembled WGS sequence"/>
</dbReference>
<gene>
    <name evidence="1" type="ORF">BDV36DRAFT_252328</name>
</gene>
<name>A0ABQ6WPK0_9EURO</name>
<accession>A0ABQ6WPK0</accession>